<dbReference type="InterPro" id="IPR007160">
    <property type="entry name" value="DUF362"/>
</dbReference>
<dbReference type="EMBL" id="RJVG01000002">
    <property type="protein sequence ID" value="ROR30651.1"/>
    <property type="molecule type" value="Genomic_DNA"/>
</dbReference>
<dbReference type="RefSeq" id="WP_123608340.1">
    <property type="nucleotide sequence ID" value="NZ_RJVG01000002.1"/>
</dbReference>
<feature type="domain" description="DUF362" evidence="1">
    <location>
        <begin position="42"/>
        <end position="243"/>
    </location>
</feature>
<organism evidence="2 3">
    <name type="scientific">Mobilisporobacter senegalensis</name>
    <dbReference type="NCBI Taxonomy" id="1329262"/>
    <lineage>
        <taxon>Bacteria</taxon>
        <taxon>Bacillati</taxon>
        <taxon>Bacillota</taxon>
        <taxon>Clostridia</taxon>
        <taxon>Lachnospirales</taxon>
        <taxon>Lachnospiraceae</taxon>
        <taxon>Mobilisporobacter</taxon>
    </lineage>
</organism>
<sequence>MRERKIKEPIVSITKSGGEQQSIIEALDLLPVDQIIHKGDVVVITPNWVGNKTPETATVVGPVTLKVLIRYVKRYEPDKIIIATGSGSDTRTIFHSIGYDKVIKEENVDFTDLNYGPYTEIDLESNFVPRTKINNLIENLDVLISFTQLKQHEEATMSASIKNVAMGWPPGEIHGFPKKNLGIHDDLHEFIIAMGKKIPIDLAIISADKTMIGTGPNKGIAVNTDGLVIASTDPAAADTIGARLLGFKPQAIHYLFQLNKDKIGETDTTKMEFKGIPLEEAEEIFSKAAYGKEIGIDINIS</sequence>
<proteinExistence type="predicted"/>
<evidence type="ECO:0000313" key="2">
    <source>
        <dbReference type="EMBL" id="ROR30651.1"/>
    </source>
</evidence>
<dbReference type="OrthoDB" id="1729741at2"/>
<dbReference type="Pfam" id="PF04015">
    <property type="entry name" value="DUF362"/>
    <property type="match status" value="1"/>
</dbReference>
<dbReference type="Proteomes" id="UP000273083">
    <property type="component" value="Unassembled WGS sequence"/>
</dbReference>
<reference evidence="2 3" key="1">
    <citation type="submission" date="2018-11" db="EMBL/GenBank/DDBJ databases">
        <title>Genomic Encyclopedia of Type Strains, Phase IV (KMG-IV): sequencing the most valuable type-strain genomes for metagenomic binning, comparative biology and taxonomic classification.</title>
        <authorList>
            <person name="Goeker M."/>
        </authorList>
    </citation>
    <scope>NUCLEOTIDE SEQUENCE [LARGE SCALE GENOMIC DNA]</scope>
    <source>
        <strain evidence="2 3">DSM 26537</strain>
    </source>
</reference>
<evidence type="ECO:0000313" key="3">
    <source>
        <dbReference type="Proteomes" id="UP000273083"/>
    </source>
</evidence>
<keyword evidence="3" id="KW-1185">Reference proteome</keyword>
<gene>
    <name evidence="2" type="ORF">EDD66_102305</name>
</gene>
<comment type="caution">
    <text evidence="2">The sequence shown here is derived from an EMBL/GenBank/DDBJ whole genome shotgun (WGS) entry which is preliminary data.</text>
</comment>
<name>A0A3N1XWR8_9FIRM</name>
<dbReference type="AlphaFoldDB" id="A0A3N1XWR8"/>
<protein>
    <submittedName>
        <fullName evidence="2">Uncharacterized protein (DUF362 family)</fullName>
    </submittedName>
</protein>
<evidence type="ECO:0000259" key="1">
    <source>
        <dbReference type="Pfam" id="PF04015"/>
    </source>
</evidence>
<accession>A0A3N1XWR8</accession>